<keyword evidence="1" id="KW-0812">Transmembrane</keyword>
<dbReference type="PANTHER" id="PTHR34475">
    <property type="match status" value="1"/>
</dbReference>
<accession>A0A3B0S095</accession>
<dbReference type="AlphaFoldDB" id="A0A3B0S095"/>
<dbReference type="Gene3D" id="1.10.260.40">
    <property type="entry name" value="lambda repressor-like DNA-binding domains"/>
    <property type="match status" value="1"/>
</dbReference>
<proteinExistence type="predicted"/>
<name>A0A3B0S095_9ZZZZ</name>
<dbReference type="SUPFAM" id="SSF47413">
    <property type="entry name" value="lambda repressor-like DNA-binding domains"/>
    <property type="match status" value="1"/>
</dbReference>
<evidence type="ECO:0008006" key="3">
    <source>
        <dbReference type="Google" id="ProtNLM"/>
    </source>
</evidence>
<keyword evidence="1" id="KW-0472">Membrane</keyword>
<feature type="transmembrane region" description="Helical" evidence="1">
    <location>
        <begin position="122"/>
        <end position="141"/>
    </location>
</feature>
<dbReference type="InterPro" id="IPR010982">
    <property type="entry name" value="Lambda_DNA-bd_dom_sf"/>
</dbReference>
<protein>
    <recommendedName>
        <fullName evidence="3">HTH cro/C1-type domain-containing protein</fullName>
    </recommendedName>
</protein>
<sequence length="184" mass="19871">MDATGVIAKAYTDESGVNAAGGSIGQALREARKRAGLELQQVSDDLKICSRYLQAIENMDRNTLPHQAYALGFVRCYASYLGFNPQTSVEQFKAEDGIKAPSHQDISVRQPPFWLDFTVPRGIGAAIAVVGILGLAGWFGGRNENIPHMIPAVPEMLGTWANGDELRDMPPIQTNGSVSSIIEP</sequence>
<dbReference type="InterPro" id="IPR050400">
    <property type="entry name" value="Bact_Cytoskel_RodZ"/>
</dbReference>
<dbReference type="PANTHER" id="PTHR34475:SF1">
    <property type="entry name" value="CYTOSKELETON PROTEIN RODZ"/>
    <property type="match status" value="1"/>
</dbReference>
<evidence type="ECO:0000313" key="2">
    <source>
        <dbReference type="EMBL" id="VAV99280.1"/>
    </source>
</evidence>
<gene>
    <name evidence="2" type="ORF">MNBD_ALPHA06-2072</name>
</gene>
<dbReference type="GO" id="GO:0003677">
    <property type="term" value="F:DNA binding"/>
    <property type="evidence" value="ECO:0007669"/>
    <property type="project" value="InterPro"/>
</dbReference>
<dbReference type="CDD" id="cd00093">
    <property type="entry name" value="HTH_XRE"/>
    <property type="match status" value="1"/>
</dbReference>
<dbReference type="InterPro" id="IPR001387">
    <property type="entry name" value="Cro/C1-type_HTH"/>
</dbReference>
<dbReference type="EMBL" id="UOEE01000273">
    <property type="protein sequence ID" value="VAV99280.1"/>
    <property type="molecule type" value="Genomic_DNA"/>
</dbReference>
<reference evidence="2" key="1">
    <citation type="submission" date="2018-06" db="EMBL/GenBank/DDBJ databases">
        <authorList>
            <person name="Zhirakovskaya E."/>
        </authorList>
    </citation>
    <scope>NUCLEOTIDE SEQUENCE</scope>
</reference>
<evidence type="ECO:0000256" key="1">
    <source>
        <dbReference type="SAM" id="Phobius"/>
    </source>
</evidence>
<organism evidence="2">
    <name type="scientific">hydrothermal vent metagenome</name>
    <dbReference type="NCBI Taxonomy" id="652676"/>
    <lineage>
        <taxon>unclassified sequences</taxon>
        <taxon>metagenomes</taxon>
        <taxon>ecological metagenomes</taxon>
    </lineage>
</organism>
<dbReference type="Pfam" id="PF13413">
    <property type="entry name" value="HTH_25"/>
    <property type="match status" value="1"/>
</dbReference>
<keyword evidence="1" id="KW-1133">Transmembrane helix</keyword>